<evidence type="ECO:0000313" key="1">
    <source>
        <dbReference type="EMBL" id="KZT62134.1"/>
    </source>
</evidence>
<dbReference type="AlphaFoldDB" id="A0A165JQ93"/>
<organism evidence="1 2">
    <name type="scientific">Calocera cornea HHB12733</name>
    <dbReference type="NCBI Taxonomy" id="1353952"/>
    <lineage>
        <taxon>Eukaryota</taxon>
        <taxon>Fungi</taxon>
        <taxon>Dikarya</taxon>
        <taxon>Basidiomycota</taxon>
        <taxon>Agaricomycotina</taxon>
        <taxon>Dacrymycetes</taxon>
        <taxon>Dacrymycetales</taxon>
        <taxon>Dacrymycetaceae</taxon>
        <taxon>Calocera</taxon>
    </lineage>
</organism>
<name>A0A165JQ93_9BASI</name>
<proteinExistence type="predicted"/>
<gene>
    <name evidence="1" type="ORF">CALCODRAFT_479331</name>
</gene>
<protein>
    <submittedName>
        <fullName evidence="1">Uncharacterized protein</fullName>
    </submittedName>
</protein>
<dbReference type="InParanoid" id="A0A165JQ93"/>
<dbReference type="EMBL" id="KV423918">
    <property type="protein sequence ID" value="KZT62134.1"/>
    <property type="molecule type" value="Genomic_DNA"/>
</dbReference>
<accession>A0A165JQ93</accession>
<dbReference type="Proteomes" id="UP000076842">
    <property type="component" value="Unassembled WGS sequence"/>
</dbReference>
<keyword evidence="2" id="KW-1185">Reference proteome</keyword>
<sequence length="180" mass="19892">MSAITHLGALKGATTGAYCRLTKLTQPHRYPYRAPSRLPPSWDWMEIEEDWAMEEAEHLVDEVDDIQMKDAKPLSTRPDPVLKAIRLHIRKAEHLPIRTLALVILAHTLNLPLAVSIESALGLESLDPTIDFLTTLPPPAARPPPASPPALAVNDTGFPPQPLRLLLLRPSILLPPPVHH</sequence>
<reference evidence="1 2" key="1">
    <citation type="journal article" date="2016" name="Mol. Biol. Evol.">
        <title>Comparative Genomics of Early-Diverging Mushroom-Forming Fungi Provides Insights into the Origins of Lignocellulose Decay Capabilities.</title>
        <authorList>
            <person name="Nagy L.G."/>
            <person name="Riley R."/>
            <person name="Tritt A."/>
            <person name="Adam C."/>
            <person name="Daum C."/>
            <person name="Floudas D."/>
            <person name="Sun H."/>
            <person name="Yadav J.S."/>
            <person name="Pangilinan J."/>
            <person name="Larsson K.H."/>
            <person name="Matsuura K."/>
            <person name="Barry K."/>
            <person name="Labutti K."/>
            <person name="Kuo R."/>
            <person name="Ohm R.A."/>
            <person name="Bhattacharya S.S."/>
            <person name="Shirouzu T."/>
            <person name="Yoshinaga Y."/>
            <person name="Martin F.M."/>
            <person name="Grigoriev I.V."/>
            <person name="Hibbett D.S."/>
        </authorList>
    </citation>
    <scope>NUCLEOTIDE SEQUENCE [LARGE SCALE GENOMIC DNA]</scope>
    <source>
        <strain evidence="1 2">HHB12733</strain>
    </source>
</reference>
<evidence type="ECO:0000313" key="2">
    <source>
        <dbReference type="Proteomes" id="UP000076842"/>
    </source>
</evidence>